<reference evidence="1" key="1">
    <citation type="submission" date="2016-01" db="EMBL/GenBank/DDBJ databases">
        <authorList>
            <person name="Peeters C."/>
        </authorList>
    </citation>
    <scope>NUCLEOTIDE SEQUENCE [LARGE SCALE GENOMIC DNA]</scope>
    <source>
        <strain evidence="1">LMG 22940</strain>
    </source>
</reference>
<keyword evidence="2" id="KW-1185">Reference proteome</keyword>
<name>A0A158J1L7_9BURK</name>
<proteinExistence type="predicted"/>
<gene>
    <name evidence="1" type="ORF">AWB68_03272</name>
</gene>
<comment type="caution">
    <text evidence="1">The sequence shown here is derived from an EMBL/GenBank/DDBJ whole genome shotgun (WGS) entry which is preliminary data.</text>
</comment>
<dbReference type="Proteomes" id="UP000054770">
    <property type="component" value="Unassembled WGS sequence"/>
</dbReference>
<evidence type="ECO:0000313" key="1">
    <source>
        <dbReference type="EMBL" id="SAL62259.1"/>
    </source>
</evidence>
<dbReference type="EMBL" id="FCON02000032">
    <property type="protein sequence ID" value="SAL62259.1"/>
    <property type="molecule type" value="Genomic_DNA"/>
</dbReference>
<dbReference type="AlphaFoldDB" id="A0A158J1L7"/>
<sequence length="36" mass="4228">MFEQSFQPTKCRCGQTRLTLKAFNETRPIILRGSLR</sequence>
<protein>
    <submittedName>
        <fullName evidence="1">Uncharacterized protein</fullName>
    </submittedName>
</protein>
<accession>A0A158J1L7</accession>
<organism evidence="1 2">
    <name type="scientific">Caballeronia choica</name>
    <dbReference type="NCBI Taxonomy" id="326476"/>
    <lineage>
        <taxon>Bacteria</taxon>
        <taxon>Pseudomonadati</taxon>
        <taxon>Pseudomonadota</taxon>
        <taxon>Betaproteobacteria</taxon>
        <taxon>Burkholderiales</taxon>
        <taxon>Burkholderiaceae</taxon>
        <taxon>Caballeronia</taxon>
    </lineage>
</organism>
<evidence type="ECO:0000313" key="2">
    <source>
        <dbReference type="Proteomes" id="UP000054770"/>
    </source>
</evidence>